<reference evidence="2" key="1">
    <citation type="submission" date="2020-02" db="EMBL/GenBank/DDBJ databases">
        <authorList>
            <person name="Meier V. D."/>
        </authorList>
    </citation>
    <scope>NUCLEOTIDE SEQUENCE</scope>
    <source>
        <strain evidence="2">AVDCRST_MAG51</strain>
    </source>
</reference>
<feature type="non-terminal residue" evidence="2">
    <location>
        <position position="1"/>
    </location>
</feature>
<dbReference type="AlphaFoldDB" id="A0A6J4PK75"/>
<sequence>ESHPHRPRARRFAGAIALRSAEEDLPPGGHRALRALALGLRLADAGRLLRIAVVALVDGGGRSPGRAVRPGGPALLPVRLRAVPAGLHLPHGAVGDQRAVAVPLHRGGRAPVVWLRLPPDGVHRDVPVDRAQGGGRAQPADEAGCGWHDAGEGGQEGGQAPAVDRAGDVDRLHLRRLLHADWRARPGGPAGANELLGGLLGVLLRLRHLRQRGLHARAGVQVHVPLRALPERDVRQGHADRQLRRRARRAARHPRPQGRPRSQGPGLVHRLRSLRPGLPDRHRYPPGAAVRVHRVCRLRGRVRHGDGQDALPARADPLHHPERPGAGLVVAADPAAGAPAAGAGLHGHPAGTLPRPGVHPGRAHAPEGGRRARSRRALAHRRRWQAGKRLPAPGDERHRADAALSDRGPRLARPRGDLRGRSRRGPGRVALGRGAPADPLRVGRTRLPSHPFRHPGPERRRAGAREVGLPGAPL</sequence>
<organism evidence="2">
    <name type="scientific">uncultured Ramlibacter sp</name>
    <dbReference type="NCBI Taxonomy" id="260755"/>
    <lineage>
        <taxon>Bacteria</taxon>
        <taxon>Pseudomonadati</taxon>
        <taxon>Pseudomonadota</taxon>
        <taxon>Betaproteobacteria</taxon>
        <taxon>Burkholderiales</taxon>
        <taxon>Comamonadaceae</taxon>
        <taxon>Ramlibacter</taxon>
        <taxon>environmental samples</taxon>
    </lineage>
</organism>
<gene>
    <name evidence="2" type="ORF">AVDCRST_MAG51-1507</name>
</gene>
<dbReference type="EMBL" id="CADCUX010000325">
    <property type="protein sequence ID" value="CAA9412580.1"/>
    <property type="molecule type" value="Genomic_DNA"/>
</dbReference>
<feature type="region of interest" description="Disordered" evidence="1">
    <location>
        <begin position="132"/>
        <end position="163"/>
    </location>
</feature>
<feature type="region of interest" description="Disordered" evidence="1">
    <location>
        <begin position="231"/>
        <end position="285"/>
    </location>
</feature>
<feature type="compositionally biased region" description="Basic and acidic residues" evidence="1">
    <location>
        <begin position="455"/>
        <end position="464"/>
    </location>
</feature>
<protein>
    <submittedName>
        <fullName evidence="2">Type cbb3 cytochrome oxidase biogenesis protein CcoG, involved in Cu oxidation</fullName>
    </submittedName>
</protein>
<feature type="compositionally biased region" description="Low complexity" evidence="1">
    <location>
        <begin position="338"/>
        <end position="351"/>
    </location>
</feature>
<feature type="compositionally biased region" description="Basic and acidic residues" evidence="1">
    <location>
        <begin position="231"/>
        <end position="242"/>
    </location>
</feature>
<name>A0A6J4PK75_9BURK</name>
<proteinExistence type="predicted"/>
<feature type="compositionally biased region" description="Basic residues" evidence="1">
    <location>
        <begin position="371"/>
        <end position="386"/>
    </location>
</feature>
<evidence type="ECO:0000256" key="1">
    <source>
        <dbReference type="SAM" id="MobiDB-lite"/>
    </source>
</evidence>
<feature type="non-terminal residue" evidence="2">
    <location>
        <position position="474"/>
    </location>
</feature>
<accession>A0A6J4PK75</accession>
<evidence type="ECO:0000313" key="2">
    <source>
        <dbReference type="EMBL" id="CAA9412580.1"/>
    </source>
</evidence>
<feature type="region of interest" description="Disordered" evidence="1">
    <location>
        <begin position="338"/>
        <end position="474"/>
    </location>
</feature>
<feature type="compositionally biased region" description="Basic residues" evidence="1">
    <location>
        <begin position="243"/>
        <end position="258"/>
    </location>
</feature>